<gene>
    <name evidence="2" type="ORF">B0H16DRAFT_1351106</name>
</gene>
<reference evidence="2" key="1">
    <citation type="submission" date="2023-03" db="EMBL/GenBank/DDBJ databases">
        <title>Massive genome expansion in bonnet fungi (Mycena s.s.) driven by repeated elements and novel gene families across ecological guilds.</title>
        <authorList>
            <consortium name="Lawrence Berkeley National Laboratory"/>
            <person name="Harder C.B."/>
            <person name="Miyauchi S."/>
            <person name="Viragh M."/>
            <person name="Kuo A."/>
            <person name="Thoen E."/>
            <person name="Andreopoulos B."/>
            <person name="Lu D."/>
            <person name="Skrede I."/>
            <person name="Drula E."/>
            <person name="Henrissat B."/>
            <person name="Morin E."/>
            <person name="Kohler A."/>
            <person name="Barry K."/>
            <person name="LaButti K."/>
            <person name="Morin E."/>
            <person name="Salamov A."/>
            <person name="Lipzen A."/>
            <person name="Mereny Z."/>
            <person name="Hegedus B."/>
            <person name="Baldrian P."/>
            <person name="Stursova M."/>
            <person name="Weitz H."/>
            <person name="Taylor A."/>
            <person name="Grigoriev I.V."/>
            <person name="Nagy L.G."/>
            <person name="Martin F."/>
            <person name="Kauserud H."/>
        </authorList>
    </citation>
    <scope>NUCLEOTIDE SEQUENCE</scope>
    <source>
        <strain evidence="2">CBHHK182m</strain>
    </source>
</reference>
<accession>A0AAD7DNC5</accession>
<organism evidence="2 3">
    <name type="scientific">Mycena metata</name>
    <dbReference type="NCBI Taxonomy" id="1033252"/>
    <lineage>
        <taxon>Eukaryota</taxon>
        <taxon>Fungi</taxon>
        <taxon>Dikarya</taxon>
        <taxon>Basidiomycota</taxon>
        <taxon>Agaricomycotina</taxon>
        <taxon>Agaricomycetes</taxon>
        <taxon>Agaricomycetidae</taxon>
        <taxon>Agaricales</taxon>
        <taxon>Marasmiineae</taxon>
        <taxon>Mycenaceae</taxon>
        <taxon>Mycena</taxon>
    </lineage>
</organism>
<evidence type="ECO:0000259" key="1">
    <source>
        <dbReference type="Pfam" id="PF22936"/>
    </source>
</evidence>
<name>A0AAD7DNC5_9AGAR</name>
<dbReference type="EMBL" id="JARKIB010000660">
    <property type="protein sequence ID" value="KAJ7695304.1"/>
    <property type="molecule type" value="Genomic_DNA"/>
</dbReference>
<evidence type="ECO:0000313" key="2">
    <source>
        <dbReference type="EMBL" id="KAJ7695304.1"/>
    </source>
</evidence>
<protein>
    <recommendedName>
        <fullName evidence="1">Retrovirus-related Pol polyprotein from transposon TNT 1-94-like beta-barrel domain-containing protein</fullName>
    </recommendedName>
</protein>
<sequence length="101" mass="11365">MTDTPQSREYHVVADSAATDHCFWKREDFAEYYPVEREGKAAEGSKFRILGTGVVRKTITYMGEKKQLTLNAIHTPDITFNLVSISKLDASGYSVEFGRGK</sequence>
<comment type="caution">
    <text evidence="2">The sequence shown here is derived from an EMBL/GenBank/DDBJ whole genome shotgun (WGS) entry which is preliminary data.</text>
</comment>
<proteinExistence type="predicted"/>
<dbReference type="InterPro" id="IPR054722">
    <property type="entry name" value="PolX-like_BBD"/>
</dbReference>
<feature type="non-terminal residue" evidence="2">
    <location>
        <position position="101"/>
    </location>
</feature>
<dbReference type="Pfam" id="PF22936">
    <property type="entry name" value="Pol_BBD"/>
    <property type="match status" value="1"/>
</dbReference>
<keyword evidence="3" id="KW-1185">Reference proteome</keyword>
<dbReference type="Proteomes" id="UP001215598">
    <property type="component" value="Unassembled WGS sequence"/>
</dbReference>
<evidence type="ECO:0000313" key="3">
    <source>
        <dbReference type="Proteomes" id="UP001215598"/>
    </source>
</evidence>
<feature type="domain" description="Retrovirus-related Pol polyprotein from transposon TNT 1-94-like beta-barrel" evidence="1">
    <location>
        <begin position="13"/>
        <end position="93"/>
    </location>
</feature>
<dbReference type="AlphaFoldDB" id="A0AAD7DNC5"/>